<protein>
    <submittedName>
        <fullName evidence="11">Glutamate/glutamine/aspartate/asparagine ABC transporter, permease protein</fullName>
    </submittedName>
</protein>
<keyword evidence="8 9" id="KW-0472">Membrane</keyword>
<dbReference type="InterPro" id="IPR043429">
    <property type="entry name" value="ArtM/GltK/GlnP/TcyL/YhdX-like"/>
</dbReference>
<evidence type="ECO:0000259" key="10">
    <source>
        <dbReference type="PROSITE" id="PS50928"/>
    </source>
</evidence>
<dbReference type="InterPro" id="IPR035906">
    <property type="entry name" value="MetI-like_sf"/>
</dbReference>
<reference evidence="11 12" key="1">
    <citation type="journal article" date="2011" name="J. Bacteriol.">
        <title>Complete genome sequence of the industrial strain Ketogulonicigenium vulgare WSH-001.</title>
        <authorList>
            <person name="Liu L."/>
            <person name="Li Y."/>
            <person name="Zhang J."/>
            <person name="Zhou Z."/>
            <person name="Liu J."/>
            <person name="Li X."/>
            <person name="Zhou J."/>
            <person name="Du G."/>
            <person name="Wang L."/>
            <person name="Chen J."/>
        </authorList>
    </citation>
    <scope>NUCLEOTIDE SEQUENCE [LARGE SCALE GENOMIC DNA]</scope>
    <source>
        <strain evidence="11 12">WSH-001</strain>
    </source>
</reference>
<feature type="domain" description="ABC transmembrane type-1" evidence="10">
    <location>
        <begin position="92"/>
        <end position="466"/>
    </location>
</feature>
<dbReference type="NCBIfam" id="TIGR01726">
    <property type="entry name" value="HEQRo_perm_3TM"/>
    <property type="match status" value="1"/>
</dbReference>
<name>F9Y5A2_KETVW</name>
<sequence>MSISTQPPKESFQIGQLLSDTRYRSITIQIIALILFALGFWWLVGNTIENLSRLGKTFSFSFLGQRSNYDINQRLISYDSTSTHGRAAVVGILNTLLVAAMGCVLATVIGVMAGVLRLSKNWIVARLMAVYIEGFRNVPLLLWILLIYAMVSESTPAPRAFGSGDASMLLWDSIAITNRGIYIPGPVFTPGAWLVLAAFIVGLGVAWQQWSASRKRQIATGTPPMSRWLAAGIVLGITGLVYLLQGGIVFTLLFLLQLAIVVAVFIYTRRALRPALKYVPSQTAASTAAALAGIVALLWALYIAPIIWAALTTPFGAPAFNPSIALDIPALGGFNFTGGFNVRASLVALWLALSLYTGAFIAEIVRSGIMAVPKGQSEAAAALGMPAGRSMTMVILPQAMRVIVPPMISQYLNLTKNSSLAIAVGYMDVRATLGGITINQTGRELEGMLLMGMFYLVLSLMIAGVGNWFNARVKLKER</sequence>
<evidence type="ECO:0000256" key="6">
    <source>
        <dbReference type="ARBA" id="ARBA00022970"/>
    </source>
</evidence>
<evidence type="ECO:0000256" key="3">
    <source>
        <dbReference type="ARBA" id="ARBA00022448"/>
    </source>
</evidence>
<feature type="transmembrane region" description="Helical" evidence="9">
    <location>
        <begin position="344"/>
        <end position="365"/>
    </location>
</feature>
<feature type="transmembrane region" description="Helical" evidence="9">
    <location>
        <begin position="26"/>
        <end position="44"/>
    </location>
</feature>
<dbReference type="KEGG" id="kvl:KVU_2068"/>
<evidence type="ECO:0000256" key="2">
    <source>
        <dbReference type="ARBA" id="ARBA00010072"/>
    </source>
</evidence>
<dbReference type="GO" id="GO:0022857">
    <property type="term" value="F:transmembrane transporter activity"/>
    <property type="evidence" value="ECO:0007669"/>
    <property type="project" value="InterPro"/>
</dbReference>
<comment type="similarity">
    <text evidence="2">Belongs to the binding-protein-dependent transport system permease family. HisMQ subfamily.</text>
</comment>
<dbReference type="InterPro" id="IPR000515">
    <property type="entry name" value="MetI-like"/>
</dbReference>
<evidence type="ECO:0000256" key="9">
    <source>
        <dbReference type="RuleBase" id="RU363032"/>
    </source>
</evidence>
<evidence type="ECO:0000313" key="12">
    <source>
        <dbReference type="Proteomes" id="UP000000692"/>
    </source>
</evidence>
<evidence type="ECO:0000256" key="7">
    <source>
        <dbReference type="ARBA" id="ARBA00022989"/>
    </source>
</evidence>
<dbReference type="GO" id="GO:0043190">
    <property type="term" value="C:ATP-binding cassette (ABC) transporter complex"/>
    <property type="evidence" value="ECO:0007669"/>
    <property type="project" value="InterPro"/>
</dbReference>
<organism evidence="11 12">
    <name type="scientific">Ketogulonicigenium vulgare (strain WSH-001)</name>
    <dbReference type="NCBI Taxonomy" id="759362"/>
    <lineage>
        <taxon>Bacteria</taxon>
        <taxon>Pseudomonadati</taxon>
        <taxon>Pseudomonadota</taxon>
        <taxon>Alphaproteobacteria</taxon>
        <taxon>Rhodobacterales</taxon>
        <taxon>Roseobacteraceae</taxon>
        <taxon>Ketogulonicigenium</taxon>
    </lineage>
</organism>
<evidence type="ECO:0000256" key="8">
    <source>
        <dbReference type="ARBA" id="ARBA00023136"/>
    </source>
</evidence>
<feature type="transmembrane region" description="Helical" evidence="9">
    <location>
        <begin position="448"/>
        <end position="469"/>
    </location>
</feature>
<evidence type="ECO:0000256" key="1">
    <source>
        <dbReference type="ARBA" id="ARBA00004429"/>
    </source>
</evidence>
<dbReference type="PROSITE" id="PS50928">
    <property type="entry name" value="ABC_TM1"/>
    <property type="match status" value="1"/>
</dbReference>
<proteinExistence type="inferred from homology"/>
<keyword evidence="4" id="KW-1003">Cell membrane</keyword>
<dbReference type="PATRIC" id="fig|759362.5.peg.2146"/>
<feature type="transmembrane region" description="Helical" evidence="9">
    <location>
        <begin position="288"/>
        <end position="311"/>
    </location>
</feature>
<feature type="transmembrane region" description="Helical" evidence="9">
    <location>
        <begin position="187"/>
        <end position="207"/>
    </location>
</feature>
<keyword evidence="6" id="KW-0029">Amino-acid transport</keyword>
<accession>F9Y5A2</accession>
<dbReference type="CDD" id="cd06261">
    <property type="entry name" value="TM_PBP2"/>
    <property type="match status" value="2"/>
</dbReference>
<dbReference type="InterPro" id="IPR010065">
    <property type="entry name" value="AA_ABC_transptr_permease_3TM"/>
</dbReference>
<dbReference type="GO" id="GO:0006865">
    <property type="term" value="P:amino acid transport"/>
    <property type="evidence" value="ECO:0007669"/>
    <property type="project" value="UniProtKB-KW"/>
</dbReference>
<dbReference type="Gene3D" id="1.10.3720.10">
    <property type="entry name" value="MetI-like"/>
    <property type="match status" value="2"/>
</dbReference>
<evidence type="ECO:0000256" key="5">
    <source>
        <dbReference type="ARBA" id="ARBA00022692"/>
    </source>
</evidence>
<feature type="transmembrane region" description="Helical" evidence="9">
    <location>
        <begin position="128"/>
        <end position="151"/>
    </location>
</feature>
<dbReference type="SUPFAM" id="SSF161098">
    <property type="entry name" value="MetI-like"/>
    <property type="match status" value="2"/>
</dbReference>
<gene>
    <name evidence="11" type="ordered locus">KVU_2068</name>
</gene>
<evidence type="ECO:0000313" key="11">
    <source>
        <dbReference type="EMBL" id="AEM41907.1"/>
    </source>
</evidence>
<dbReference type="eggNOG" id="COG4597">
    <property type="taxonomic scope" value="Bacteria"/>
</dbReference>
<keyword evidence="5 9" id="KW-0812">Transmembrane</keyword>
<dbReference type="PANTHER" id="PTHR30614:SF37">
    <property type="entry name" value="AMINO-ACID ABC TRANSPORTER PERMEASE PROTEIN YHDX-RELATED"/>
    <property type="match status" value="1"/>
</dbReference>
<dbReference type="Proteomes" id="UP000000692">
    <property type="component" value="Chromosome"/>
</dbReference>
<feature type="transmembrane region" description="Helical" evidence="9">
    <location>
        <begin position="228"/>
        <end position="244"/>
    </location>
</feature>
<comment type="subcellular location">
    <subcellularLocation>
        <location evidence="1">Cell inner membrane</location>
        <topology evidence="1">Multi-pass membrane protein</topology>
    </subcellularLocation>
    <subcellularLocation>
        <location evidence="9">Cell membrane</location>
        <topology evidence="9">Multi-pass membrane protein</topology>
    </subcellularLocation>
</comment>
<dbReference type="HOGENOM" id="CLU_019602_8_0_5"/>
<dbReference type="AlphaFoldDB" id="F9Y5A2"/>
<feature type="transmembrane region" description="Helical" evidence="9">
    <location>
        <begin position="87"/>
        <end position="116"/>
    </location>
</feature>
<feature type="transmembrane region" description="Helical" evidence="9">
    <location>
        <begin position="250"/>
        <end position="267"/>
    </location>
</feature>
<keyword evidence="3 9" id="KW-0813">Transport</keyword>
<keyword evidence="7 9" id="KW-1133">Transmembrane helix</keyword>
<dbReference type="EMBL" id="CP002018">
    <property type="protein sequence ID" value="AEM41907.1"/>
    <property type="molecule type" value="Genomic_DNA"/>
</dbReference>
<dbReference type="OrthoDB" id="9808531at2"/>
<dbReference type="Pfam" id="PF00528">
    <property type="entry name" value="BPD_transp_1"/>
    <property type="match status" value="1"/>
</dbReference>
<dbReference type="PANTHER" id="PTHR30614">
    <property type="entry name" value="MEMBRANE COMPONENT OF AMINO ACID ABC TRANSPORTER"/>
    <property type="match status" value="1"/>
</dbReference>
<evidence type="ECO:0000256" key="4">
    <source>
        <dbReference type="ARBA" id="ARBA00022475"/>
    </source>
</evidence>
<dbReference type="RefSeq" id="WP_013385288.1">
    <property type="nucleotide sequence ID" value="NC_017384.1"/>
</dbReference>
<keyword evidence="12" id="KW-1185">Reference proteome</keyword>